<dbReference type="SUPFAM" id="SSF51197">
    <property type="entry name" value="Clavaminate synthase-like"/>
    <property type="match status" value="1"/>
</dbReference>
<dbReference type="PANTHER" id="PTHR46030">
    <property type="entry name" value="ALPHA-KETOGLUTARATE-DEPENDENT DIOXYGENASE ALKB HOMOLOG 6"/>
    <property type="match status" value="1"/>
</dbReference>
<dbReference type="InterPro" id="IPR032862">
    <property type="entry name" value="ALKBH6"/>
</dbReference>
<feature type="compositionally biased region" description="Polar residues" evidence="6">
    <location>
        <begin position="1"/>
        <end position="19"/>
    </location>
</feature>
<feature type="region of interest" description="Disordered" evidence="6">
    <location>
        <begin position="171"/>
        <end position="204"/>
    </location>
</feature>
<evidence type="ECO:0000256" key="1">
    <source>
        <dbReference type="ARBA" id="ARBA00007879"/>
    </source>
</evidence>
<feature type="compositionally biased region" description="Gly residues" evidence="6">
    <location>
        <begin position="183"/>
        <end position="199"/>
    </location>
</feature>
<sequence>MPTFTNVPTFTNEPEQGTLNGRPPLSCAPHSVWHLCDFVSKEEEAAILDCIDAMQASSWITVQGRRVQSIGGHPQEPPAKMLPEAMPDWVQRLCDLLVTAGVFPADAPPNHVVVNDYEPGCGIPLHKDGPMYESRVAILSLGSVASFDFVKHDPAVEDSVEMRRSIETSFGPRDEFTAARGGIESGGGTDSIGGGGGSEVIGVGDDGFDDGFDEEFDLDEFWAMDELMDAARRCDAHAGAGADEDEEPEPEPVVEACPVVHVLHTCQVAASLLLLPRGLLVFSNAAYDKYLHTVPALLSDEGRHNLIRFDLDDLHGSWRLWSPSNPSIQPSNVSPLSVLEAETTASASSSPPLPRAPPPPPRSRRISLTVRRVRFVADSPAAPTPQATTIKENPPHSS</sequence>
<evidence type="ECO:0000256" key="6">
    <source>
        <dbReference type="SAM" id="MobiDB-lite"/>
    </source>
</evidence>
<dbReference type="GO" id="GO:0005634">
    <property type="term" value="C:nucleus"/>
    <property type="evidence" value="ECO:0007669"/>
    <property type="project" value="TreeGrafter"/>
</dbReference>
<evidence type="ECO:0000256" key="2">
    <source>
        <dbReference type="ARBA" id="ARBA00022723"/>
    </source>
</evidence>
<name>A0A7S2E1U6_9EUKA</name>
<evidence type="ECO:0000256" key="4">
    <source>
        <dbReference type="ARBA" id="ARBA00023002"/>
    </source>
</evidence>
<feature type="region of interest" description="Disordered" evidence="6">
    <location>
        <begin position="1"/>
        <end position="22"/>
    </location>
</feature>
<feature type="compositionally biased region" description="Pro residues" evidence="6">
    <location>
        <begin position="351"/>
        <end position="361"/>
    </location>
</feature>
<dbReference type="Gene3D" id="2.60.120.590">
    <property type="entry name" value="Alpha-ketoglutarate-dependent dioxygenase AlkB-like"/>
    <property type="match status" value="1"/>
</dbReference>
<dbReference type="EMBL" id="HBGU01041393">
    <property type="protein sequence ID" value="CAD9470852.1"/>
    <property type="molecule type" value="Transcribed_RNA"/>
</dbReference>
<feature type="compositionally biased region" description="Polar residues" evidence="6">
    <location>
        <begin position="385"/>
        <end position="398"/>
    </location>
</feature>
<feature type="region of interest" description="Disordered" evidence="6">
    <location>
        <begin position="339"/>
        <end position="398"/>
    </location>
</feature>
<proteinExistence type="inferred from homology"/>
<keyword evidence="4" id="KW-0560">Oxidoreductase</keyword>
<evidence type="ECO:0008006" key="8">
    <source>
        <dbReference type="Google" id="ProtNLM"/>
    </source>
</evidence>
<dbReference type="InterPro" id="IPR037151">
    <property type="entry name" value="AlkB-like_sf"/>
</dbReference>
<dbReference type="GO" id="GO:0051213">
    <property type="term" value="F:dioxygenase activity"/>
    <property type="evidence" value="ECO:0007669"/>
    <property type="project" value="UniProtKB-KW"/>
</dbReference>
<dbReference type="AlphaFoldDB" id="A0A7S2E1U6"/>
<keyword evidence="2" id="KW-0479">Metal-binding</keyword>
<evidence type="ECO:0000256" key="3">
    <source>
        <dbReference type="ARBA" id="ARBA00022964"/>
    </source>
</evidence>
<keyword evidence="3" id="KW-0223">Dioxygenase</keyword>
<gene>
    <name evidence="7" type="ORF">CBRE1094_LOCUS22538</name>
</gene>
<reference evidence="7" key="1">
    <citation type="submission" date="2021-01" db="EMBL/GenBank/DDBJ databases">
        <authorList>
            <person name="Corre E."/>
            <person name="Pelletier E."/>
            <person name="Niang G."/>
            <person name="Scheremetjew M."/>
            <person name="Finn R."/>
            <person name="Kale V."/>
            <person name="Holt S."/>
            <person name="Cochrane G."/>
            <person name="Meng A."/>
            <person name="Brown T."/>
            <person name="Cohen L."/>
        </authorList>
    </citation>
    <scope>NUCLEOTIDE SEQUENCE</scope>
    <source>
        <strain evidence="7">UTEX LB 985</strain>
    </source>
</reference>
<protein>
    <recommendedName>
        <fullName evidence="8">Fe2OG dioxygenase domain-containing protein</fullName>
    </recommendedName>
</protein>
<keyword evidence="5" id="KW-0408">Iron</keyword>
<organism evidence="7">
    <name type="scientific">Haptolina brevifila</name>
    <dbReference type="NCBI Taxonomy" id="156173"/>
    <lineage>
        <taxon>Eukaryota</taxon>
        <taxon>Haptista</taxon>
        <taxon>Haptophyta</taxon>
        <taxon>Prymnesiophyceae</taxon>
        <taxon>Prymnesiales</taxon>
        <taxon>Prymnesiaceae</taxon>
        <taxon>Haptolina</taxon>
    </lineage>
</organism>
<evidence type="ECO:0000313" key="7">
    <source>
        <dbReference type="EMBL" id="CAD9470852.1"/>
    </source>
</evidence>
<comment type="similarity">
    <text evidence="1">Belongs to the alkB family.</text>
</comment>
<evidence type="ECO:0000256" key="5">
    <source>
        <dbReference type="ARBA" id="ARBA00023004"/>
    </source>
</evidence>
<dbReference type="PANTHER" id="PTHR46030:SF1">
    <property type="entry name" value="ALPHA-KETOGLUTARATE-DEPENDENT DIOXYGENASE ALKB HOMOLOG 6"/>
    <property type="match status" value="1"/>
</dbReference>
<accession>A0A7S2E1U6</accession>
<dbReference type="GO" id="GO:0046872">
    <property type="term" value="F:metal ion binding"/>
    <property type="evidence" value="ECO:0007669"/>
    <property type="project" value="UniProtKB-KW"/>
</dbReference>